<feature type="domain" description="Translation initiation factor 3 N-terminal" evidence="5">
    <location>
        <begin position="11"/>
        <end position="78"/>
    </location>
</feature>
<proteinExistence type="inferred from homology"/>
<evidence type="ECO:0000313" key="6">
    <source>
        <dbReference type="EMBL" id="CAB4196946.1"/>
    </source>
</evidence>
<keyword evidence="3" id="KW-0648">Protein biosynthesis</keyword>
<protein>
    <submittedName>
        <fullName evidence="6">InfC Translation initiation factor 3 (IF-3)</fullName>
    </submittedName>
</protein>
<dbReference type="GO" id="GO:0043022">
    <property type="term" value="F:ribosome binding"/>
    <property type="evidence" value="ECO:0007669"/>
    <property type="project" value="TreeGrafter"/>
</dbReference>
<dbReference type="HAMAP" id="MF_00080">
    <property type="entry name" value="IF_3"/>
    <property type="match status" value="1"/>
</dbReference>
<dbReference type="Pfam" id="PF00707">
    <property type="entry name" value="IF3_C"/>
    <property type="match status" value="1"/>
</dbReference>
<dbReference type="InterPro" id="IPR036787">
    <property type="entry name" value="T_IF-3_N_sf"/>
</dbReference>
<evidence type="ECO:0000259" key="4">
    <source>
        <dbReference type="Pfam" id="PF00707"/>
    </source>
</evidence>
<dbReference type="Gene3D" id="3.10.20.80">
    <property type="entry name" value="Translation initiation factor 3 (IF-3), N-terminal domain"/>
    <property type="match status" value="1"/>
</dbReference>
<gene>
    <name evidence="6" type="ORF">UFOVP1290_466</name>
</gene>
<dbReference type="GO" id="GO:0032790">
    <property type="term" value="P:ribosome disassembly"/>
    <property type="evidence" value="ECO:0007669"/>
    <property type="project" value="TreeGrafter"/>
</dbReference>
<dbReference type="PANTHER" id="PTHR10938">
    <property type="entry name" value="TRANSLATION INITIATION FACTOR IF-3"/>
    <property type="match status" value="1"/>
</dbReference>
<evidence type="ECO:0000256" key="3">
    <source>
        <dbReference type="ARBA" id="ARBA00022917"/>
    </source>
</evidence>
<dbReference type="FunFam" id="3.10.20.80:FF:000001">
    <property type="entry name" value="Translation initiation factor IF-3"/>
    <property type="match status" value="1"/>
</dbReference>
<evidence type="ECO:0000259" key="5">
    <source>
        <dbReference type="Pfam" id="PF05198"/>
    </source>
</evidence>
<feature type="domain" description="Translation initiation factor 3 C-terminal" evidence="4">
    <location>
        <begin position="88"/>
        <end position="172"/>
    </location>
</feature>
<evidence type="ECO:0000256" key="2">
    <source>
        <dbReference type="ARBA" id="ARBA00022540"/>
    </source>
</evidence>
<dbReference type="SUPFAM" id="SSF54364">
    <property type="entry name" value="Translation initiation factor IF3, N-terminal domain"/>
    <property type="match status" value="1"/>
</dbReference>
<dbReference type="InterPro" id="IPR019815">
    <property type="entry name" value="Translation_initiation_fac_3_C"/>
</dbReference>
<reference evidence="6" key="1">
    <citation type="submission" date="2020-05" db="EMBL/GenBank/DDBJ databases">
        <authorList>
            <person name="Chiriac C."/>
            <person name="Salcher M."/>
            <person name="Ghai R."/>
            <person name="Kavagutti S V."/>
        </authorList>
    </citation>
    <scope>NUCLEOTIDE SEQUENCE</scope>
</reference>
<keyword evidence="2 6" id="KW-0396">Initiation factor</keyword>
<organism evidence="6">
    <name type="scientific">uncultured Caudovirales phage</name>
    <dbReference type="NCBI Taxonomy" id="2100421"/>
    <lineage>
        <taxon>Viruses</taxon>
        <taxon>Duplodnaviria</taxon>
        <taxon>Heunggongvirae</taxon>
        <taxon>Uroviricota</taxon>
        <taxon>Caudoviricetes</taxon>
        <taxon>Peduoviridae</taxon>
        <taxon>Maltschvirus</taxon>
        <taxon>Maltschvirus maltsch</taxon>
    </lineage>
</organism>
<sequence length="172" mass="19605">MEPKFSNRIRINNQIRVTQVRVVLEDGTTKGVMSTRDALQMAKDANLDLVEINPKAIPPVCKILDYGKFKYSEKKKVAAAKKMQKANELKELTFRPNTDTHDLEHKLACAKEFLADGNRVKFSIRFRGREITHPQIGREKLEWLLLQLAPNLSNTPSISMEGKIMSMIVTPK</sequence>
<dbReference type="NCBIfam" id="TIGR00168">
    <property type="entry name" value="infC"/>
    <property type="match status" value="1"/>
</dbReference>
<accession>A0A6J5RRU7</accession>
<dbReference type="InterPro" id="IPR019814">
    <property type="entry name" value="Translation_initiation_fac_3_N"/>
</dbReference>
<dbReference type="PANTHER" id="PTHR10938:SF0">
    <property type="entry name" value="TRANSLATION INITIATION FACTOR IF-3, MITOCHONDRIAL"/>
    <property type="match status" value="1"/>
</dbReference>
<dbReference type="Pfam" id="PF05198">
    <property type="entry name" value="IF3_N"/>
    <property type="match status" value="1"/>
</dbReference>
<comment type="similarity">
    <text evidence="1">Belongs to the IF-3 family.</text>
</comment>
<dbReference type="EMBL" id="LR797252">
    <property type="protein sequence ID" value="CAB4196946.1"/>
    <property type="molecule type" value="Genomic_DNA"/>
</dbReference>
<evidence type="ECO:0000256" key="1">
    <source>
        <dbReference type="ARBA" id="ARBA00005439"/>
    </source>
</evidence>
<dbReference type="InterPro" id="IPR001288">
    <property type="entry name" value="Translation_initiation_fac_3"/>
</dbReference>
<dbReference type="GO" id="GO:0016020">
    <property type="term" value="C:membrane"/>
    <property type="evidence" value="ECO:0007669"/>
    <property type="project" value="TreeGrafter"/>
</dbReference>
<dbReference type="SUPFAM" id="SSF55200">
    <property type="entry name" value="Translation initiation factor IF3, C-terminal domain"/>
    <property type="match status" value="1"/>
</dbReference>
<dbReference type="InterPro" id="IPR036788">
    <property type="entry name" value="T_IF-3_C_sf"/>
</dbReference>
<dbReference type="Gene3D" id="3.30.110.10">
    <property type="entry name" value="Translation initiation factor 3 (IF-3), C-terminal domain"/>
    <property type="match status" value="1"/>
</dbReference>
<name>A0A6J5RRU7_9CAUD</name>